<sequence length="252" mass="27959">MLLDLDRTPSLTWVGLAWGLFFLTAPLAITSYHTNKTRLAEAPFGPGGDDKGRLYKPQPATGSYRHCRIACRGLCAESSRRRSPESRAFPTSKLTIYLDDTSSFEPSQRTSESTSIVTPYSMMRGRIGDPKTSAPISGIQGIERAPSRWHRRISLITAATGSYRIFHGRHAEPPAASSFPYPYFKADYLPDDGVPAEEANDLSTSNLRDSMAYERSEGLGTNRRNPESCAQQLASMKTDSFVIVLLSKQFWP</sequence>
<evidence type="ECO:0000256" key="1">
    <source>
        <dbReference type="SAM" id="Phobius"/>
    </source>
</evidence>
<accession>K0RXT0</accession>
<keyword evidence="1" id="KW-0472">Membrane</keyword>
<evidence type="ECO:0000313" key="3">
    <source>
        <dbReference type="Proteomes" id="UP000266841"/>
    </source>
</evidence>
<evidence type="ECO:0000313" key="2">
    <source>
        <dbReference type="EMBL" id="EJK51522.1"/>
    </source>
</evidence>
<feature type="transmembrane region" description="Helical" evidence="1">
    <location>
        <begin position="12"/>
        <end position="29"/>
    </location>
</feature>
<dbReference type="EMBL" id="AGNL01041507">
    <property type="protein sequence ID" value="EJK51522.1"/>
    <property type="molecule type" value="Genomic_DNA"/>
</dbReference>
<reference evidence="2 3" key="1">
    <citation type="journal article" date="2012" name="Genome Biol.">
        <title>Genome and low-iron response of an oceanic diatom adapted to chronic iron limitation.</title>
        <authorList>
            <person name="Lommer M."/>
            <person name="Specht M."/>
            <person name="Roy A.S."/>
            <person name="Kraemer L."/>
            <person name="Andreson R."/>
            <person name="Gutowska M.A."/>
            <person name="Wolf J."/>
            <person name="Bergner S.V."/>
            <person name="Schilhabel M.B."/>
            <person name="Klostermeier U.C."/>
            <person name="Beiko R.G."/>
            <person name="Rosenstiel P."/>
            <person name="Hippler M."/>
            <person name="Laroche J."/>
        </authorList>
    </citation>
    <scope>NUCLEOTIDE SEQUENCE [LARGE SCALE GENOMIC DNA]</scope>
    <source>
        <strain evidence="2 3">CCMP1005</strain>
    </source>
</reference>
<keyword evidence="3" id="KW-1185">Reference proteome</keyword>
<dbReference type="AlphaFoldDB" id="K0RXT0"/>
<proteinExistence type="predicted"/>
<comment type="caution">
    <text evidence="2">The sequence shown here is derived from an EMBL/GenBank/DDBJ whole genome shotgun (WGS) entry which is preliminary data.</text>
</comment>
<protein>
    <submittedName>
        <fullName evidence="2">Uncharacterized protein</fullName>
    </submittedName>
</protein>
<dbReference type="Proteomes" id="UP000266841">
    <property type="component" value="Unassembled WGS sequence"/>
</dbReference>
<name>K0RXT0_THAOC</name>
<keyword evidence="1" id="KW-1133">Transmembrane helix</keyword>
<gene>
    <name evidence="2" type="ORF">THAOC_29299</name>
</gene>
<organism evidence="2 3">
    <name type="scientific">Thalassiosira oceanica</name>
    <name type="common">Marine diatom</name>
    <dbReference type="NCBI Taxonomy" id="159749"/>
    <lineage>
        <taxon>Eukaryota</taxon>
        <taxon>Sar</taxon>
        <taxon>Stramenopiles</taxon>
        <taxon>Ochrophyta</taxon>
        <taxon>Bacillariophyta</taxon>
        <taxon>Coscinodiscophyceae</taxon>
        <taxon>Thalassiosirophycidae</taxon>
        <taxon>Thalassiosirales</taxon>
        <taxon>Thalassiosiraceae</taxon>
        <taxon>Thalassiosira</taxon>
    </lineage>
</organism>
<keyword evidence="1" id="KW-0812">Transmembrane</keyword>